<name>A0A7Y0HUF8_9BIFI</name>
<dbReference type="Gene3D" id="3.40.50.300">
    <property type="entry name" value="P-loop containing nucleotide triphosphate hydrolases"/>
    <property type="match status" value="1"/>
</dbReference>
<dbReference type="Proteomes" id="UP000529710">
    <property type="component" value="Unassembled WGS sequence"/>
</dbReference>
<comment type="similarity">
    <text evidence="6">Belongs to the DNA polymerase HolA subunit family.</text>
</comment>
<comment type="catalytic activity">
    <reaction evidence="7">
        <text>DNA(n) + a 2'-deoxyribonucleoside 5'-triphosphate = DNA(n+1) + diphosphate</text>
        <dbReference type="Rhea" id="RHEA:22508"/>
        <dbReference type="Rhea" id="RHEA-COMP:17339"/>
        <dbReference type="Rhea" id="RHEA-COMP:17340"/>
        <dbReference type="ChEBI" id="CHEBI:33019"/>
        <dbReference type="ChEBI" id="CHEBI:61560"/>
        <dbReference type="ChEBI" id="CHEBI:173112"/>
        <dbReference type="EC" id="2.7.7.7"/>
    </reaction>
</comment>
<keyword evidence="5" id="KW-0239">DNA-directed DNA polymerase</keyword>
<dbReference type="GO" id="GO:0006261">
    <property type="term" value="P:DNA-templated DNA replication"/>
    <property type="evidence" value="ECO:0007669"/>
    <property type="project" value="TreeGrafter"/>
</dbReference>
<sequence>MRIVYGGDAYLNEQTVRDLCHQALTARPDADLIELDATTADQYSFNEAVSPSLLSDISVVRIANLQNADDKLGNAMLSYCKQAGKDPDNSSIVICQHEGGNKGKRLLDQLTKAGADKKDIPDLKKPEAKLNFVLTQFERRNRRIDPMAAQQLVDVLGERTGELAAMCNQLCFDFDDNPMGLNRVNQYLTANAQVTGFALADAALAGRTADAIIMMRSAIEQGTSPIALIGALASKLRGVAKAAAVKSGTISTAEAGMPSWMLKKVRLGGWTSAGLSACIQTLAWADEQSKTNGGDPVYALERSIECIAAKGRERQ</sequence>
<protein>
    <recommendedName>
        <fullName evidence="1">DNA-directed DNA polymerase</fullName>
        <ecNumber evidence="1">2.7.7.7</ecNumber>
    </recommendedName>
</protein>
<dbReference type="GO" id="GO:0009360">
    <property type="term" value="C:DNA polymerase III complex"/>
    <property type="evidence" value="ECO:0007669"/>
    <property type="project" value="TreeGrafter"/>
</dbReference>
<keyword evidence="3" id="KW-0548">Nucleotidyltransferase</keyword>
<dbReference type="GO" id="GO:0003887">
    <property type="term" value="F:DNA-directed DNA polymerase activity"/>
    <property type="evidence" value="ECO:0007669"/>
    <property type="project" value="UniProtKB-KW"/>
</dbReference>
<reference evidence="8 9" key="1">
    <citation type="submission" date="2020-02" db="EMBL/GenBank/DDBJ databases">
        <title>Characterization of phylogenetic diversity of novel bifidobacterial species isolated in Czech ZOOs.</title>
        <authorList>
            <person name="Lugli G.A."/>
            <person name="Vera N.B."/>
            <person name="Ventura M."/>
        </authorList>
    </citation>
    <scope>NUCLEOTIDE SEQUENCE [LARGE SCALE GENOMIC DNA]</scope>
    <source>
        <strain evidence="8 9">DSM 109960</strain>
    </source>
</reference>
<dbReference type="PANTHER" id="PTHR34388">
    <property type="entry name" value="DNA POLYMERASE III SUBUNIT DELTA"/>
    <property type="match status" value="1"/>
</dbReference>
<dbReference type="InterPro" id="IPR008921">
    <property type="entry name" value="DNA_pol3_clamp-load_cplx_C"/>
</dbReference>
<dbReference type="GO" id="GO:0003677">
    <property type="term" value="F:DNA binding"/>
    <property type="evidence" value="ECO:0007669"/>
    <property type="project" value="InterPro"/>
</dbReference>
<gene>
    <name evidence="8" type="ORF">G1C98_0842</name>
</gene>
<evidence type="ECO:0000313" key="9">
    <source>
        <dbReference type="Proteomes" id="UP000529710"/>
    </source>
</evidence>
<proteinExistence type="inferred from homology"/>
<evidence type="ECO:0000256" key="5">
    <source>
        <dbReference type="ARBA" id="ARBA00022932"/>
    </source>
</evidence>
<keyword evidence="2" id="KW-0808">Transferase</keyword>
<keyword evidence="9" id="KW-1185">Reference proteome</keyword>
<dbReference type="AlphaFoldDB" id="A0A7Y0HUF8"/>
<evidence type="ECO:0000256" key="7">
    <source>
        <dbReference type="ARBA" id="ARBA00049244"/>
    </source>
</evidence>
<keyword evidence="4" id="KW-0235">DNA replication</keyword>
<evidence type="ECO:0000256" key="4">
    <source>
        <dbReference type="ARBA" id="ARBA00022705"/>
    </source>
</evidence>
<dbReference type="PANTHER" id="PTHR34388:SF1">
    <property type="entry name" value="DNA POLYMERASE III SUBUNIT DELTA"/>
    <property type="match status" value="1"/>
</dbReference>
<dbReference type="EC" id="2.7.7.7" evidence="1"/>
<dbReference type="InterPro" id="IPR005790">
    <property type="entry name" value="DNA_polIII_delta"/>
</dbReference>
<dbReference type="NCBIfam" id="TIGR01128">
    <property type="entry name" value="holA"/>
    <property type="match status" value="1"/>
</dbReference>
<comment type="caution">
    <text evidence="8">The sequence shown here is derived from an EMBL/GenBank/DDBJ whole genome shotgun (WGS) entry which is preliminary data.</text>
</comment>
<evidence type="ECO:0000256" key="3">
    <source>
        <dbReference type="ARBA" id="ARBA00022695"/>
    </source>
</evidence>
<evidence type="ECO:0000256" key="1">
    <source>
        <dbReference type="ARBA" id="ARBA00012417"/>
    </source>
</evidence>
<dbReference type="EMBL" id="JAAIIF010000008">
    <property type="protein sequence ID" value="NMM96106.1"/>
    <property type="molecule type" value="Genomic_DNA"/>
</dbReference>
<dbReference type="InterPro" id="IPR027417">
    <property type="entry name" value="P-loop_NTPase"/>
</dbReference>
<dbReference type="SUPFAM" id="SSF48019">
    <property type="entry name" value="post-AAA+ oligomerization domain-like"/>
    <property type="match status" value="1"/>
</dbReference>
<evidence type="ECO:0000313" key="8">
    <source>
        <dbReference type="EMBL" id="NMM96106.1"/>
    </source>
</evidence>
<organism evidence="8 9">
    <name type="scientific">Bifidobacterium erythrocebi</name>
    <dbReference type="NCBI Taxonomy" id="2675325"/>
    <lineage>
        <taxon>Bacteria</taxon>
        <taxon>Bacillati</taxon>
        <taxon>Actinomycetota</taxon>
        <taxon>Actinomycetes</taxon>
        <taxon>Bifidobacteriales</taxon>
        <taxon>Bifidobacteriaceae</taxon>
        <taxon>Bifidobacterium</taxon>
    </lineage>
</organism>
<accession>A0A7Y0HUF8</accession>
<dbReference type="Gene3D" id="1.20.272.10">
    <property type="match status" value="1"/>
</dbReference>
<evidence type="ECO:0000256" key="2">
    <source>
        <dbReference type="ARBA" id="ARBA00022679"/>
    </source>
</evidence>
<evidence type="ECO:0000256" key="6">
    <source>
        <dbReference type="ARBA" id="ARBA00034754"/>
    </source>
</evidence>